<keyword evidence="3" id="KW-1185">Reference proteome</keyword>
<name>A0ABP5T1R3_9ACTN</name>
<comment type="caution">
    <text evidence="2">The sequence shown here is derived from an EMBL/GenBank/DDBJ whole genome shotgun (WGS) entry which is preliminary data.</text>
</comment>
<dbReference type="EMBL" id="BAAARV010000023">
    <property type="protein sequence ID" value="GAA2343184.1"/>
    <property type="molecule type" value="Genomic_DNA"/>
</dbReference>
<feature type="transmembrane region" description="Helical" evidence="1">
    <location>
        <begin position="56"/>
        <end position="82"/>
    </location>
</feature>
<feature type="transmembrane region" description="Helical" evidence="1">
    <location>
        <begin position="31"/>
        <end position="50"/>
    </location>
</feature>
<accession>A0ABP5T1R3</accession>
<dbReference type="Proteomes" id="UP001501444">
    <property type="component" value="Unassembled WGS sequence"/>
</dbReference>
<gene>
    <name evidence="2" type="ORF">GCM10010170_027810</name>
</gene>
<keyword evidence="1" id="KW-1133">Transmembrane helix</keyword>
<evidence type="ECO:0008006" key="4">
    <source>
        <dbReference type="Google" id="ProtNLM"/>
    </source>
</evidence>
<keyword evidence="1" id="KW-0812">Transmembrane</keyword>
<sequence length="88" mass="9137">MAPDAMAVRGQGAGWVAGAWSTCAMTWVRPVGIGFLVLAVLAAIAVRVEIGHETTSWVLAVVYGVLGFIAAVVGGGLVFLAGRLDRRR</sequence>
<evidence type="ECO:0000313" key="3">
    <source>
        <dbReference type="Proteomes" id="UP001501444"/>
    </source>
</evidence>
<proteinExistence type="predicted"/>
<keyword evidence="1" id="KW-0472">Membrane</keyword>
<evidence type="ECO:0000313" key="2">
    <source>
        <dbReference type="EMBL" id="GAA2343184.1"/>
    </source>
</evidence>
<evidence type="ECO:0000256" key="1">
    <source>
        <dbReference type="SAM" id="Phobius"/>
    </source>
</evidence>
<protein>
    <recommendedName>
        <fullName evidence="4">Integral membrane protein</fullName>
    </recommendedName>
</protein>
<organism evidence="2 3">
    <name type="scientific">Dactylosporangium salmoneum</name>
    <dbReference type="NCBI Taxonomy" id="53361"/>
    <lineage>
        <taxon>Bacteria</taxon>
        <taxon>Bacillati</taxon>
        <taxon>Actinomycetota</taxon>
        <taxon>Actinomycetes</taxon>
        <taxon>Micromonosporales</taxon>
        <taxon>Micromonosporaceae</taxon>
        <taxon>Dactylosporangium</taxon>
    </lineage>
</organism>
<reference evidence="3" key="1">
    <citation type="journal article" date="2019" name="Int. J. Syst. Evol. Microbiol.">
        <title>The Global Catalogue of Microorganisms (GCM) 10K type strain sequencing project: providing services to taxonomists for standard genome sequencing and annotation.</title>
        <authorList>
            <consortium name="The Broad Institute Genomics Platform"/>
            <consortium name="The Broad Institute Genome Sequencing Center for Infectious Disease"/>
            <person name="Wu L."/>
            <person name="Ma J."/>
        </authorList>
    </citation>
    <scope>NUCLEOTIDE SEQUENCE [LARGE SCALE GENOMIC DNA]</scope>
    <source>
        <strain evidence="3">JCM 3272</strain>
    </source>
</reference>